<reference evidence="1" key="1">
    <citation type="submission" date="2018-02" db="EMBL/GenBank/DDBJ databases">
        <title>Rhizophora mucronata_Transcriptome.</title>
        <authorList>
            <person name="Meera S.P."/>
            <person name="Sreeshan A."/>
            <person name="Augustine A."/>
        </authorList>
    </citation>
    <scope>NUCLEOTIDE SEQUENCE</scope>
    <source>
        <tissue evidence="1">Leaf</tissue>
    </source>
</reference>
<organism evidence="1">
    <name type="scientific">Rhizophora mucronata</name>
    <name type="common">Asiatic mangrove</name>
    <dbReference type="NCBI Taxonomy" id="61149"/>
    <lineage>
        <taxon>Eukaryota</taxon>
        <taxon>Viridiplantae</taxon>
        <taxon>Streptophyta</taxon>
        <taxon>Embryophyta</taxon>
        <taxon>Tracheophyta</taxon>
        <taxon>Spermatophyta</taxon>
        <taxon>Magnoliopsida</taxon>
        <taxon>eudicotyledons</taxon>
        <taxon>Gunneridae</taxon>
        <taxon>Pentapetalae</taxon>
        <taxon>rosids</taxon>
        <taxon>fabids</taxon>
        <taxon>Malpighiales</taxon>
        <taxon>Rhizophoraceae</taxon>
        <taxon>Rhizophora</taxon>
    </lineage>
</organism>
<evidence type="ECO:0000313" key="1">
    <source>
        <dbReference type="EMBL" id="MBX10206.1"/>
    </source>
</evidence>
<name>A0A2P2KWV6_RHIMU</name>
<proteinExistence type="predicted"/>
<accession>A0A2P2KWV6</accession>
<dbReference type="EMBL" id="GGEC01029722">
    <property type="protein sequence ID" value="MBX10206.1"/>
    <property type="molecule type" value="Transcribed_RNA"/>
</dbReference>
<dbReference type="AlphaFoldDB" id="A0A2P2KWV6"/>
<sequence>MDPFLASPFPSIAQILNHKAPRQERLHSRVPLKLPGAQRLNYHRQHQCGSVASASIPPGQGLTQRKDEHHSLFSVHKHKKVHAQAMLPILPQPQPRLNGSYCCLALVPEISS</sequence>
<protein>
    <submittedName>
        <fullName evidence="1">Phagocytosis and cell motility protein ELMO1</fullName>
    </submittedName>
</protein>